<feature type="region of interest" description="Disordered" evidence="1">
    <location>
        <begin position="313"/>
        <end position="332"/>
    </location>
</feature>
<keyword evidence="2" id="KW-0472">Membrane</keyword>
<feature type="compositionally biased region" description="Polar residues" evidence="1">
    <location>
        <begin position="315"/>
        <end position="328"/>
    </location>
</feature>
<evidence type="ECO:0000313" key="4">
    <source>
        <dbReference type="Proteomes" id="UP000001449"/>
    </source>
</evidence>
<proteinExistence type="predicted"/>
<feature type="compositionally biased region" description="Low complexity" evidence="1">
    <location>
        <begin position="150"/>
        <end position="173"/>
    </location>
</feature>
<dbReference type="GeneID" id="7452427"/>
<evidence type="ECO:0000313" key="3">
    <source>
        <dbReference type="EMBL" id="EED90572.1"/>
    </source>
</evidence>
<feature type="region of interest" description="Disordered" evidence="1">
    <location>
        <begin position="1"/>
        <end position="63"/>
    </location>
</feature>
<dbReference type="HOGENOM" id="CLU_413648_0_0_1"/>
<name>B8C6H9_THAPS</name>
<protein>
    <submittedName>
        <fullName evidence="3">Uncharacterized protein</fullName>
    </submittedName>
</protein>
<dbReference type="InParanoid" id="B8C6H9"/>
<dbReference type="AlphaFoldDB" id="B8C6H9"/>
<feature type="compositionally biased region" description="Basic and acidic residues" evidence="1">
    <location>
        <begin position="390"/>
        <end position="399"/>
    </location>
</feature>
<dbReference type="eggNOG" id="ENOG502R1E7">
    <property type="taxonomic scope" value="Eukaryota"/>
</dbReference>
<evidence type="ECO:0000256" key="1">
    <source>
        <dbReference type="SAM" id="MobiDB-lite"/>
    </source>
</evidence>
<gene>
    <name evidence="3" type="ORF">THAPSDRAFT_23688</name>
</gene>
<feature type="region of interest" description="Disordered" evidence="1">
    <location>
        <begin position="135"/>
        <end position="188"/>
    </location>
</feature>
<dbReference type="RefSeq" id="XP_002291721.1">
    <property type="nucleotide sequence ID" value="XM_002291685.1"/>
</dbReference>
<feature type="region of interest" description="Disordered" evidence="1">
    <location>
        <begin position="97"/>
        <end position="116"/>
    </location>
</feature>
<reference evidence="3 4" key="1">
    <citation type="journal article" date="2004" name="Science">
        <title>The genome of the diatom Thalassiosira pseudonana: ecology, evolution, and metabolism.</title>
        <authorList>
            <person name="Armbrust E.V."/>
            <person name="Berges J.A."/>
            <person name="Bowler C."/>
            <person name="Green B.R."/>
            <person name="Martinez D."/>
            <person name="Putnam N.H."/>
            <person name="Zhou S."/>
            <person name="Allen A.E."/>
            <person name="Apt K.E."/>
            <person name="Bechner M."/>
            <person name="Brzezinski M.A."/>
            <person name="Chaal B.K."/>
            <person name="Chiovitti A."/>
            <person name="Davis A.K."/>
            <person name="Demarest M.S."/>
            <person name="Detter J.C."/>
            <person name="Glavina T."/>
            <person name="Goodstein D."/>
            <person name="Hadi M.Z."/>
            <person name="Hellsten U."/>
            <person name="Hildebrand M."/>
            <person name="Jenkins B.D."/>
            <person name="Jurka J."/>
            <person name="Kapitonov V.V."/>
            <person name="Kroger N."/>
            <person name="Lau W.W."/>
            <person name="Lane T.W."/>
            <person name="Larimer F.W."/>
            <person name="Lippmeier J.C."/>
            <person name="Lucas S."/>
            <person name="Medina M."/>
            <person name="Montsant A."/>
            <person name="Obornik M."/>
            <person name="Parker M.S."/>
            <person name="Palenik B."/>
            <person name="Pazour G.J."/>
            <person name="Richardson P.M."/>
            <person name="Rynearson T.A."/>
            <person name="Saito M.A."/>
            <person name="Schwartz D.C."/>
            <person name="Thamatrakoln K."/>
            <person name="Valentin K."/>
            <person name="Vardi A."/>
            <person name="Wilkerson F.P."/>
            <person name="Rokhsar D.S."/>
        </authorList>
    </citation>
    <scope>NUCLEOTIDE SEQUENCE [LARGE SCALE GENOMIC DNA]</scope>
    <source>
        <strain evidence="3 4">CCMP1335</strain>
    </source>
</reference>
<dbReference type="KEGG" id="tps:THAPSDRAFT_23688"/>
<feature type="compositionally biased region" description="Basic and acidic residues" evidence="1">
    <location>
        <begin position="343"/>
        <end position="367"/>
    </location>
</feature>
<feature type="transmembrane region" description="Helical" evidence="2">
    <location>
        <begin position="635"/>
        <end position="663"/>
    </location>
</feature>
<keyword evidence="2" id="KW-0812">Transmembrane</keyword>
<feature type="region of interest" description="Disordered" evidence="1">
    <location>
        <begin position="343"/>
        <end position="399"/>
    </location>
</feature>
<feature type="compositionally biased region" description="Basic and acidic residues" evidence="1">
    <location>
        <begin position="416"/>
        <end position="431"/>
    </location>
</feature>
<dbReference type="EMBL" id="CM000644">
    <property type="protein sequence ID" value="EED90572.1"/>
    <property type="molecule type" value="Genomic_DNA"/>
</dbReference>
<keyword evidence="4" id="KW-1185">Reference proteome</keyword>
<organism evidence="3 4">
    <name type="scientific">Thalassiosira pseudonana</name>
    <name type="common">Marine diatom</name>
    <name type="synonym">Cyclotella nana</name>
    <dbReference type="NCBI Taxonomy" id="35128"/>
    <lineage>
        <taxon>Eukaryota</taxon>
        <taxon>Sar</taxon>
        <taxon>Stramenopiles</taxon>
        <taxon>Ochrophyta</taxon>
        <taxon>Bacillariophyta</taxon>
        <taxon>Coscinodiscophyceae</taxon>
        <taxon>Thalassiosirophycidae</taxon>
        <taxon>Thalassiosirales</taxon>
        <taxon>Thalassiosiraceae</taxon>
        <taxon>Thalassiosira</taxon>
    </lineage>
</organism>
<feature type="compositionally biased region" description="Polar residues" evidence="1">
    <location>
        <begin position="432"/>
        <end position="456"/>
    </location>
</feature>
<feature type="region of interest" description="Disordered" evidence="1">
    <location>
        <begin position="559"/>
        <end position="590"/>
    </location>
</feature>
<dbReference type="Proteomes" id="UP000001449">
    <property type="component" value="Chromosome 8"/>
</dbReference>
<reference evidence="3 4" key="2">
    <citation type="journal article" date="2008" name="Nature">
        <title>The Phaeodactylum genome reveals the evolutionary history of diatom genomes.</title>
        <authorList>
            <person name="Bowler C."/>
            <person name="Allen A.E."/>
            <person name="Badger J.H."/>
            <person name="Grimwood J."/>
            <person name="Jabbari K."/>
            <person name="Kuo A."/>
            <person name="Maheswari U."/>
            <person name="Martens C."/>
            <person name="Maumus F."/>
            <person name="Otillar R.P."/>
            <person name="Rayko E."/>
            <person name="Salamov A."/>
            <person name="Vandepoele K."/>
            <person name="Beszteri B."/>
            <person name="Gruber A."/>
            <person name="Heijde M."/>
            <person name="Katinka M."/>
            <person name="Mock T."/>
            <person name="Valentin K."/>
            <person name="Verret F."/>
            <person name="Berges J.A."/>
            <person name="Brownlee C."/>
            <person name="Cadoret J.P."/>
            <person name="Chiovitti A."/>
            <person name="Choi C.J."/>
            <person name="Coesel S."/>
            <person name="De Martino A."/>
            <person name="Detter J.C."/>
            <person name="Durkin C."/>
            <person name="Falciatore A."/>
            <person name="Fournet J."/>
            <person name="Haruta M."/>
            <person name="Huysman M.J."/>
            <person name="Jenkins B.D."/>
            <person name="Jiroutova K."/>
            <person name="Jorgensen R.E."/>
            <person name="Joubert Y."/>
            <person name="Kaplan A."/>
            <person name="Kroger N."/>
            <person name="Kroth P.G."/>
            <person name="La Roche J."/>
            <person name="Lindquist E."/>
            <person name="Lommer M."/>
            <person name="Martin-Jezequel V."/>
            <person name="Lopez P.J."/>
            <person name="Lucas S."/>
            <person name="Mangogna M."/>
            <person name="McGinnis K."/>
            <person name="Medlin L.K."/>
            <person name="Montsant A."/>
            <person name="Oudot-Le Secq M.P."/>
            <person name="Napoli C."/>
            <person name="Obornik M."/>
            <person name="Parker M.S."/>
            <person name="Petit J.L."/>
            <person name="Porcel B.M."/>
            <person name="Poulsen N."/>
            <person name="Robison M."/>
            <person name="Rychlewski L."/>
            <person name="Rynearson T.A."/>
            <person name="Schmutz J."/>
            <person name="Shapiro H."/>
            <person name="Siaut M."/>
            <person name="Stanley M."/>
            <person name="Sussman M.R."/>
            <person name="Taylor A.R."/>
            <person name="Vardi A."/>
            <person name="von Dassow P."/>
            <person name="Vyverman W."/>
            <person name="Willis A."/>
            <person name="Wyrwicz L.S."/>
            <person name="Rokhsar D.S."/>
            <person name="Weissenbach J."/>
            <person name="Armbrust E.V."/>
            <person name="Green B.R."/>
            <person name="Van de Peer Y."/>
            <person name="Grigoriev I.V."/>
        </authorList>
    </citation>
    <scope>NUCLEOTIDE SEQUENCE [LARGE SCALE GENOMIC DNA]</scope>
    <source>
        <strain evidence="3 4">CCMP1335</strain>
    </source>
</reference>
<dbReference type="PaxDb" id="35128-Thaps23688"/>
<keyword evidence="2" id="KW-1133">Transmembrane helix</keyword>
<evidence type="ECO:0000256" key="2">
    <source>
        <dbReference type="SAM" id="Phobius"/>
    </source>
</evidence>
<feature type="region of interest" description="Disordered" evidence="1">
    <location>
        <begin position="416"/>
        <end position="456"/>
    </location>
</feature>
<accession>B8C6H9</accession>
<sequence length="664" mass="74902">MTMPPHNKLRSNSDGDTNHEPSSSSSSSYSREASDANQQMSDDGGVHRRASSSDAELPSAKNSSTDIIASGAATELSDATIVITHHQLDVGVTHQHSFNSKTTTQRPPLSTLRCQSDTTNSYTVTKRLQTITSGIALDESSEVSSPTKVHSPSSQYHPMQQQQQQQHPKSPHSSPLPPLPLHHRKSLPSTINGFQHQQYYLQQPHNIPPIPNIDSMDFSEISQFSQQSKQSHRSNYSHYSVDAANGGDSIVDSIVFKYTPGEEVPPAEYALPASILKVYGVDCDEYEEGMMVNHHGVVGLVNESIVAQHKRYESDGTNGTNESFSSGGSALEGEVKKDEIFKSINEQKGRQNDDRDAMVEGKSRSYEGEPSARLQLIPPSTHLTPSEHQSQYEHTNHQRILPYHERKRLMELEEERSRHQNARLEAKRNNEKTPLNGRQSRGYNVNANTNRDGSNQRTGWFGQLAAIVSGNQSRNNQQHKRYGSIEDESKQYRDRAEAFLKKTQVERRKMKEMSKTEELNNVNIPVNRQGSFGHSRARMSSMSNALDSIVSCSEDEDEATCSSDEETGSYHSEQHEQNNRRVWKYGEPPTTNATIDSKKKPFHDRLMERERLLQEDYEFRLHKLKRENERLAKKFRLFVLVTVAFILVAALAFAFVVCIRMLLS</sequence>